<comment type="caution">
    <text evidence="1">The sequence shown here is derived from an EMBL/GenBank/DDBJ whole genome shotgun (WGS) entry which is preliminary data.</text>
</comment>
<gene>
    <name evidence="1" type="ORF">ACOLOM_LOCUS274</name>
</gene>
<reference evidence="1" key="1">
    <citation type="submission" date="2021-06" db="EMBL/GenBank/DDBJ databases">
        <authorList>
            <person name="Kallberg Y."/>
            <person name="Tangrot J."/>
            <person name="Rosling A."/>
        </authorList>
    </citation>
    <scope>NUCLEOTIDE SEQUENCE</scope>
    <source>
        <strain evidence="1">CL356</strain>
    </source>
</reference>
<evidence type="ECO:0000313" key="2">
    <source>
        <dbReference type="Proteomes" id="UP000789525"/>
    </source>
</evidence>
<name>A0ACA9JXY1_9GLOM</name>
<protein>
    <submittedName>
        <fullName evidence="1">16643_t:CDS:1</fullName>
    </submittedName>
</protein>
<sequence>MTVHVVIRFNEPVNKTFTFTEPDSLELGRSSFPPDPSISKKQVLFEIKDGRVYATDKYPFTVTITRTEVETPTTHEFRSPTRVEKVPHLSAEQVISKFKKEKEITPLPSSHQGSVDTPSQLLGELLYSQDTIRDDDTIRGEEDIYNRTYENDEESSGAHTSDEGVEGDSDELKSVESEENFFTDESSYLGSFRESSDDESEEEEEVEIEGKRKTAECIHPDNRQRLFSSSEVPLDVKPTCVNVVSNEKGEETVEITWNESLSKLPTPQTILSSSPNLLPNGEVHRSAYPISFLKSYGSKFSADRIRFNDMKPTTWNRNSILESNLWIDHSDYMNCDKELLKSLRQLWDYGLVFLKGVPVDLNADDGNESIKNVVKRIGTIRSSFYGDVFDVISARDAKNIAYTNLQLGLHMDLLYYEAPPGLQFLHCLKNSEVGGTNIFTDSLMAADNFKLTFPEDFDLLTKTALTFNFINNGHHMHYNRPAIAIDEHNGTMTVNYSPPFSGPIESLLPSTPPTVSQMESDEPDDDDEKTLKFYQAYRRFCAFIEDPELKYELKLKPGTLPMGSSQTGPNDHRTILVSTEHLTPLRTPRNPADGCT</sequence>
<evidence type="ECO:0000313" key="1">
    <source>
        <dbReference type="EMBL" id="CAG8441761.1"/>
    </source>
</evidence>
<keyword evidence="2" id="KW-1185">Reference proteome</keyword>
<dbReference type="Proteomes" id="UP000789525">
    <property type="component" value="Unassembled WGS sequence"/>
</dbReference>
<organism evidence="1 2">
    <name type="scientific">Acaulospora colombiana</name>
    <dbReference type="NCBI Taxonomy" id="27376"/>
    <lineage>
        <taxon>Eukaryota</taxon>
        <taxon>Fungi</taxon>
        <taxon>Fungi incertae sedis</taxon>
        <taxon>Mucoromycota</taxon>
        <taxon>Glomeromycotina</taxon>
        <taxon>Glomeromycetes</taxon>
        <taxon>Diversisporales</taxon>
        <taxon>Acaulosporaceae</taxon>
        <taxon>Acaulospora</taxon>
    </lineage>
</organism>
<dbReference type="EMBL" id="CAJVPT010000273">
    <property type="protein sequence ID" value="CAG8441761.1"/>
    <property type="molecule type" value="Genomic_DNA"/>
</dbReference>
<accession>A0ACA9JXY1</accession>
<proteinExistence type="predicted"/>